<evidence type="ECO:0000259" key="1">
    <source>
        <dbReference type="PROSITE" id="PS50893"/>
    </source>
</evidence>
<evidence type="ECO:0000313" key="2">
    <source>
        <dbReference type="EMBL" id="GAI89731.1"/>
    </source>
</evidence>
<reference evidence="2" key="1">
    <citation type="journal article" date="2014" name="Front. Microbiol.">
        <title>High frequency of phylogenetically diverse reductive dehalogenase-homologous genes in deep subseafloor sedimentary metagenomes.</title>
        <authorList>
            <person name="Kawai M."/>
            <person name="Futagami T."/>
            <person name="Toyoda A."/>
            <person name="Takaki Y."/>
            <person name="Nishi S."/>
            <person name="Hori S."/>
            <person name="Arai W."/>
            <person name="Tsubouchi T."/>
            <person name="Morono Y."/>
            <person name="Uchiyama I."/>
            <person name="Ito T."/>
            <person name="Fujiyama A."/>
            <person name="Inagaki F."/>
            <person name="Takami H."/>
        </authorList>
    </citation>
    <scope>NUCLEOTIDE SEQUENCE</scope>
    <source>
        <strain evidence="2">Expedition CK06-06</strain>
    </source>
</reference>
<dbReference type="Pfam" id="PF00005">
    <property type="entry name" value="ABC_tran"/>
    <property type="match status" value="1"/>
</dbReference>
<dbReference type="PANTHER" id="PTHR43394">
    <property type="entry name" value="ATP-DEPENDENT PERMEASE MDL1, MITOCHONDRIAL"/>
    <property type="match status" value="1"/>
</dbReference>
<feature type="non-terminal residue" evidence="2">
    <location>
        <position position="1"/>
    </location>
</feature>
<feature type="domain" description="ABC transporter" evidence="1">
    <location>
        <begin position="1"/>
        <end position="174"/>
    </location>
</feature>
<dbReference type="PROSITE" id="PS00211">
    <property type="entry name" value="ABC_TRANSPORTER_1"/>
    <property type="match status" value="1"/>
</dbReference>
<dbReference type="AlphaFoldDB" id="X1TED9"/>
<dbReference type="GO" id="GO:0005743">
    <property type="term" value="C:mitochondrial inner membrane"/>
    <property type="evidence" value="ECO:0007669"/>
    <property type="project" value="TreeGrafter"/>
</dbReference>
<dbReference type="GO" id="GO:0090374">
    <property type="term" value="P:oligopeptide export from mitochondrion"/>
    <property type="evidence" value="ECO:0007669"/>
    <property type="project" value="TreeGrafter"/>
</dbReference>
<organism evidence="2">
    <name type="scientific">marine sediment metagenome</name>
    <dbReference type="NCBI Taxonomy" id="412755"/>
    <lineage>
        <taxon>unclassified sequences</taxon>
        <taxon>metagenomes</taxon>
        <taxon>ecological metagenomes</taxon>
    </lineage>
</organism>
<dbReference type="InterPro" id="IPR039421">
    <property type="entry name" value="Type_1_exporter"/>
</dbReference>
<gene>
    <name evidence="2" type="ORF">S12H4_36220</name>
</gene>
<dbReference type="GO" id="GO:0016887">
    <property type="term" value="F:ATP hydrolysis activity"/>
    <property type="evidence" value="ECO:0007669"/>
    <property type="project" value="InterPro"/>
</dbReference>
<accession>X1TED9</accession>
<dbReference type="SUPFAM" id="SSF52540">
    <property type="entry name" value="P-loop containing nucleoside triphosphate hydrolases"/>
    <property type="match status" value="1"/>
</dbReference>
<comment type="caution">
    <text evidence="2">The sequence shown here is derived from an EMBL/GenBank/DDBJ whole genome shotgun (WGS) entry which is preliminary data.</text>
</comment>
<dbReference type="PANTHER" id="PTHR43394:SF1">
    <property type="entry name" value="ATP-BINDING CASSETTE SUB-FAMILY B MEMBER 10, MITOCHONDRIAL"/>
    <property type="match status" value="1"/>
</dbReference>
<dbReference type="EMBL" id="BARW01021577">
    <property type="protein sequence ID" value="GAI89731.1"/>
    <property type="molecule type" value="Genomic_DNA"/>
</dbReference>
<dbReference type="InterPro" id="IPR017871">
    <property type="entry name" value="ABC_transporter-like_CS"/>
</dbReference>
<dbReference type="InterPro" id="IPR027417">
    <property type="entry name" value="P-loop_NTPase"/>
</dbReference>
<dbReference type="GO" id="GO:0015421">
    <property type="term" value="F:ABC-type oligopeptide transporter activity"/>
    <property type="evidence" value="ECO:0007669"/>
    <property type="project" value="TreeGrafter"/>
</dbReference>
<proteinExistence type="predicted"/>
<dbReference type="GO" id="GO:0005524">
    <property type="term" value="F:ATP binding"/>
    <property type="evidence" value="ECO:0007669"/>
    <property type="project" value="InterPro"/>
</dbReference>
<dbReference type="PROSITE" id="PS50893">
    <property type="entry name" value="ABC_TRANSPORTER_2"/>
    <property type="match status" value="1"/>
</dbReference>
<dbReference type="InterPro" id="IPR003439">
    <property type="entry name" value="ABC_transporter-like_ATP-bd"/>
</dbReference>
<dbReference type="Gene3D" id="3.40.50.300">
    <property type="entry name" value="P-loop containing nucleotide triphosphate hydrolases"/>
    <property type="match status" value="1"/>
</dbReference>
<protein>
    <recommendedName>
        <fullName evidence="1">ABC transporter domain-containing protein</fullName>
    </recommendedName>
</protein>
<name>X1TED9_9ZZZZ</name>
<sequence length="185" mass="20917">LVVSNVLSINEDISGFGFVPQDAFLFSLSLKENIGFGRPDIPIERIIEAAEIAQIYDEIMEFPDEFDTVIGERGVSLSGGQRQRIAIARAIILDPDILILDDALSSVDTETEEKIMERLMPVMQERTTIIITHRISSIKDINRIIVIDDGNIKEDGSHEELVSLGEIYKNLYEKQMLKDKLERIN</sequence>